<proteinExistence type="predicted"/>
<evidence type="ECO:0000313" key="2">
    <source>
        <dbReference type="EMBL" id="VDP92086.1"/>
    </source>
</evidence>
<dbReference type="EMBL" id="UZAN01058623">
    <property type="protein sequence ID" value="VDP92086.1"/>
    <property type="molecule type" value="Genomic_DNA"/>
</dbReference>
<keyword evidence="1" id="KW-0175">Coiled coil</keyword>
<evidence type="ECO:0000256" key="1">
    <source>
        <dbReference type="SAM" id="Coils"/>
    </source>
</evidence>
<feature type="coiled-coil region" evidence="1">
    <location>
        <begin position="131"/>
        <end position="158"/>
    </location>
</feature>
<evidence type="ECO:0000313" key="4">
    <source>
        <dbReference type="WBParaSite" id="ECPE_0001485301-mRNA-1"/>
    </source>
</evidence>
<dbReference type="OrthoDB" id="6275805at2759"/>
<sequence>MGLHVQGDKYTLMVNRAGDRCHNPKGVGVVRTPPFGWFGIRVFDQIHWMNYQGSTNPVIAPDVGFSSSHFRGKTPPPREGASIEQQFANGYLFGKLLNKYGMQKDFGYFKDLRTMAELVARFEAKRKEKMYHAQGDRLQSAERRMERVQQNRTKMMEHSRQLRLAQSELMAKLE</sequence>
<dbReference type="AlphaFoldDB" id="A0A183B6H8"/>
<reference evidence="4" key="1">
    <citation type="submission" date="2016-06" db="UniProtKB">
        <authorList>
            <consortium name="WormBaseParasite"/>
        </authorList>
    </citation>
    <scope>IDENTIFICATION</scope>
</reference>
<organism evidence="4">
    <name type="scientific">Echinostoma caproni</name>
    <dbReference type="NCBI Taxonomy" id="27848"/>
    <lineage>
        <taxon>Eukaryota</taxon>
        <taxon>Metazoa</taxon>
        <taxon>Spiralia</taxon>
        <taxon>Lophotrochozoa</taxon>
        <taxon>Platyhelminthes</taxon>
        <taxon>Trematoda</taxon>
        <taxon>Digenea</taxon>
        <taxon>Plagiorchiida</taxon>
        <taxon>Echinostomata</taxon>
        <taxon>Echinostomatoidea</taxon>
        <taxon>Echinostomatidae</taxon>
        <taxon>Echinostoma</taxon>
    </lineage>
</organism>
<dbReference type="Proteomes" id="UP000272942">
    <property type="component" value="Unassembled WGS sequence"/>
</dbReference>
<evidence type="ECO:0000313" key="3">
    <source>
        <dbReference type="Proteomes" id="UP000272942"/>
    </source>
</evidence>
<name>A0A183B6H8_9TREM</name>
<dbReference type="WBParaSite" id="ECPE_0001485301-mRNA-1">
    <property type="protein sequence ID" value="ECPE_0001485301-mRNA-1"/>
    <property type="gene ID" value="ECPE_0001485301"/>
</dbReference>
<accession>A0A183B6H8</accession>
<reference evidence="2 3" key="2">
    <citation type="submission" date="2018-11" db="EMBL/GenBank/DDBJ databases">
        <authorList>
            <consortium name="Pathogen Informatics"/>
        </authorList>
    </citation>
    <scope>NUCLEOTIDE SEQUENCE [LARGE SCALE GENOMIC DNA]</scope>
    <source>
        <strain evidence="2 3">Egypt</strain>
    </source>
</reference>
<gene>
    <name evidence="2" type="ORF">ECPE_LOCUS14814</name>
</gene>
<protein>
    <submittedName>
        <fullName evidence="4">Ntox44 domain-containing protein</fullName>
    </submittedName>
</protein>
<keyword evidence="3" id="KW-1185">Reference proteome</keyword>